<comment type="cofactor">
    <cofactor evidence="1 9">
        <name>FAD</name>
        <dbReference type="ChEBI" id="CHEBI:57692"/>
    </cofactor>
</comment>
<evidence type="ECO:0000256" key="7">
    <source>
        <dbReference type="ARBA" id="ARBA00023180"/>
    </source>
</evidence>
<proteinExistence type="inferred from homology"/>
<feature type="domain" description="Glucose-methanol-choline oxidoreductase N-terminal" evidence="10">
    <location>
        <begin position="284"/>
        <end position="298"/>
    </location>
</feature>
<dbReference type="InterPro" id="IPR012132">
    <property type="entry name" value="GMC_OxRdtase"/>
</dbReference>
<dbReference type="Gene3D" id="3.30.560.10">
    <property type="entry name" value="Glucose Oxidase, domain 3"/>
    <property type="match status" value="1"/>
</dbReference>
<evidence type="ECO:0000256" key="5">
    <source>
        <dbReference type="ARBA" id="ARBA00022827"/>
    </source>
</evidence>
<keyword evidence="7" id="KW-0325">Glycoprotein</keyword>
<dbReference type="SUPFAM" id="SSF54373">
    <property type="entry name" value="FAD-linked reductases, C-terminal domain"/>
    <property type="match status" value="1"/>
</dbReference>
<dbReference type="SUPFAM" id="SSF51905">
    <property type="entry name" value="FAD/NAD(P)-binding domain"/>
    <property type="match status" value="1"/>
</dbReference>
<evidence type="ECO:0000256" key="4">
    <source>
        <dbReference type="ARBA" id="ARBA00022729"/>
    </source>
</evidence>
<keyword evidence="12" id="KW-1185">Reference proteome</keyword>
<dbReference type="PANTHER" id="PTHR11552">
    <property type="entry name" value="GLUCOSE-METHANOL-CHOLINE GMC OXIDOREDUCTASE"/>
    <property type="match status" value="1"/>
</dbReference>
<reference evidence="11" key="1">
    <citation type="journal article" date="2019" name="Environ. Microbiol.">
        <title>Fungal ecological strategies reflected in gene transcription - a case study of two litter decomposers.</title>
        <authorList>
            <person name="Barbi F."/>
            <person name="Kohler A."/>
            <person name="Barry K."/>
            <person name="Baskaran P."/>
            <person name="Daum C."/>
            <person name="Fauchery L."/>
            <person name="Ihrmark K."/>
            <person name="Kuo A."/>
            <person name="LaButti K."/>
            <person name="Lipzen A."/>
            <person name="Morin E."/>
            <person name="Grigoriev I.V."/>
            <person name="Henrissat B."/>
            <person name="Lindahl B."/>
            <person name="Martin F."/>
        </authorList>
    </citation>
    <scope>NUCLEOTIDE SEQUENCE</scope>
    <source>
        <strain evidence="11">JB14</strain>
    </source>
</reference>
<evidence type="ECO:0000256" key="9">
    <source>
        <dbReference type="PIRSR" id="PIRSR000137-2"/>
    </source>
</evidence>
<dbReference type="Pfam" id="PF00732">
    <property type="entry name" value="GMC_oxred_N"/>
    <property type="match status" value="1"/>
</dbReference>
<dbReference type="Pfam" id="PF05199">
    <property type="entry name" value="GMC_oxred_C"/>
    <property type="match status" value="1"/>
</dbReference>
<gene>
    <name evidence="11" type="ORF">BT96DRAFT_926246</name>
</gene>
<dbReference type="OrthoDB" id="269227at2759"/>
<dbReference type="PROSITE" id="PS00624">
    <property type="entry name" value="GMC_OXRED_2"/>
    <property type="match status" value="1"/>
</dbReference>
<dbReference type="GO" id="GO:0050660">
    <property type="term" value="F:flavin adenine dinucleotide binding"/>
    <property type="evidence" value="ECO:0007669"/>
    <property type="project" value="InterPro"/>
</dbReference>
<evidence type="ECO:0000313" key="11">
    <source>
        <dbReference type="EMBL" id="KAE9389903.1"/>
    </source>
</evidence>
<dbReference type="AlphaFoldDB" id="A0A6A4GWU4"/>
<dbReference type="EMBL" id="ML769677">
    <property type="protein sequence ID" value="KAE9389903.1"/>
    <property type="molecule type" value="Genomic_DNA"/>
</dbReference>
<evidence type="ECO:0000256" key="3">
    <source>
        <dbReference type="ARBA" id="ARBA00022630"/>
    </source>
</evidence>
<feature type="active site" description="Proton donor" evidence="8">
    <location>
        <position position="539"/>
    </location>
</feature>
<feature type="binding site" evidence="9">
    <location>
        <position position="244"/>
    </location>
    <ligand>
        <name>FAD</name>
        <dbReference type="ChEBI" id="CHEBI:57692"/>
    </ligand>
</feature>
<comment type="similarity">
    <text evidence="2">Belongs to the GMC oxidoreductase family.</text>
</comment>
<evidence type="ECO:0000256" key="6">
    <source>
        <dbReference type="ARBA" id="ARBA00023002"/>
    </source>
</evidence>
<name>A0A6A4GWU4_9AGAR</name>
<dbReference type="InterPro" id="IPR036188">
    <property type="entry name" value="FAD/NAD-bd_sf"/>
</dbReference>
<dbReference type="PIRSF" id="PIRSF000137">
    <property type="entry name" value="Alcohol_oxidase"/>
    <property type="match status" value="1"/>
</dbReference>
<dbReference type="InterPro" id="IPR007867">
    <property type="entry name" value="GMC_OxRtase_C"/>
</dbReference>
<dbReference type="Proteomes" id="UP000799118">
    <property type="component" value="Unassembled WGS sequence"/>
</dbReference>
<feature type="active site" description="Proton acceptor" evidence="8">
    <location>
        <position position="582"/>
    </location>
</feature>
<sequence length="606" mass="65802">MPFCTVSSLETISIDYVIVGGGTAGLVTAARLSENPNVVVLVIEAGQHHVSVPEIEIPGYIGRNIARDGFDWTFLSVPQKHANDRVIPQPRGKGLGGSSILNFLGVFRPSKQEMNALEALGNPGWNWESMLHYMQKSETLLPPTLTDSEAVKYAVKPKKDLHGSEGPLKKSFPTILTRLHAEFFDAAEYIGIPRNPESSSGINIGAMTFLMSVDSDSKRSNSVSGYLEPNLSRPNLFVLTEAHVTKIIFNSVNGLHRATGVEFVKHGVTSVVRNIQKDVILAAGSFQTPQILELSGIGNPDVLGRYGIETFIDLPGVGENLQDHVGVSTIVEVETTDLTVDSLSDPVVEKEHLELYKQKKGLLPSSRTSAFIYLTAEDIGLPTSTVASNNKVVQAPTPALKQGLEKQYRIQEQLLSSKNQAHGELLYFNGHHSILYSAPETGKKYMSLFCVLLHPLSRGTVHITASDPLTPPAIDPNYLADDIDLDSLVQIVEVALKLYDTPPLSQSVKAHKVPSQGVIDQGKNGLREDVKENCRPIFHPVGTAAMLPLEDGGVVDANLLVYGTTNLRVADVSILPFELSCHIQSIAYAIGEKAADIIMGEQVLEM</sequence>
<dbReference type="InterPro" id="IPR000172">
    <property type="entry name" value="GMC_OxRdtase_N"/>
</dbReference>
<keyword evidence="5 9" id="KW-0274">FAD</keyword>
<evidence type="ECO:0000256" key="8">
    <source>
        <dbReference type="PIRSR" id="PIRSR000137-1"/>
    </source>
</evidence>
<dbReference type="Gene3D" id="3.50.50.60">
    <property type="entry name" value="FAD/NAD(P)-binding domain"/>
    <property type="match status" value="1"/>
</dbReference>
<keyword evidence="4" id="KW-0732">Signal</keyword>
<evidence type="ECO:0000313" key="12">
    <source>
        <dbReference type="Proteomes" id="UP000799118"/>
    </source>
</evidence>
<evidence type="ECO:0000256" key="2">
    <source>
        <dbReference type="ARBA" id="ARBA00010790"/>
    </source>
</evidence>
<dbReference type="GO" id="GO:0016614">
    <property type="term" value="F:oxidoreductase activity, acting on CH-OH group of donors"/>
    <property type="evidence" value="ECO:0007669"/>
    <property type="project" value="InterPro"/>
</dbReference>
<accession>A0A6A4GWU4</accession>
<dbReference type="PANTHER" id="PTHR11552:SF201">
    <property type="entry name" value="GLUCOSE-METHANOL-CHOLINE OXIDOREDUCTASE N-TERMINAL DOMAIN-CONTAINING PROTEIN"/>
    <property type="match status" value="1"/>
</dbReference>
<keyword evidence="6" id="KW-0560">Oxidoreductase</keyword>
<keyword evidence="3" id="KW-0285">Flavoprotein</keyword>
<evidence type="ECO:0000256" key="1">
    <source>
        <dbReference type="ARBA" id="ARBA00001974"/>
    </source>
</evidence>
<protein>
    <submittedName>
        <fullName evidence="11">Alcohol oxidase</fullName>
    </submittedName>
</protein>
<organism evidence="11 12">
    <name type="scientific">Gymnopus androsaceus JB14</name>
    <dbReference type="NCBI Taxonomy" id="1447944"/>
    <lineage>
        <taxon>Eukaryota</taxon>
        <taxon>Fungi</taxon>
        <taxon>Dikarya</taxon>
        <taxon>Basidiomycota</taxon>
        <taxon>Agaricomycotina</taxon>
        <taxon>Agaricomycetes</taxon>
        <taxon>Agaricomycetidae</taxon>
        <taxon>Agaricales</taxon>
        <taxon>Marasmiineae</taxon>
        <taxon>Omphalotaceae</taxon>
        <taxon>Gymnopus</taxon>
    </lineage>
</organism>
<evidence type="ECO:0000259" key="10">
    <source>
        <dbReference type="PROSITE" id="PS00624"/>
    </source>
</evidence>